<dbReference type="EMBL" id="RCCE01000001">
    <property type="protein sequence ID" value="RLJ60239.1"/>
    <property type="molecule type" value="Genomic_DNA"/>
</dbReference>
<keyword evidence="1" id="KW-1133">Transmembrane helix</keyword>
<dbReference type="AlphaFoldDB" id="A0A497X4R3"/>
<name>A0A497X4R3_9RHOB</name>
<dbReference type="RefSeq" id="WP_121021263.1">
    <property type="nucleotide sequence ID" value="NZ_RCCE01000001.1"/>
</dbReference>
<evidence type="ECO:0000256" key="2">
    <source>
        <dbReference type="SAM" id="SignalP"/>
    </source>
</evidence>
<sequence>MKHFYPQILTLCALTSAPLCAAPVPASLIGQTVALSYDFSAEITQLTDDIPFGGVNPPIEPPSAAKTPYFGLSNGDVVGGLLTLDLTFGSRYNTANSVACQFGGYDCLYTDFFDFELLDFATGAAEFESTDFTSGTFLSFGTGLSGDIAAEWVGTNDFIIRNIQFDILDYSVAGLPALGVVPVPPSLVLLGGGVILLGAAGASRRRRKPR</sequence>
<keyword evidence="1" id="KW-0812">Transmembrane</keyword>
<proteinExistence type="predicted"/>
<comment type="caution">
    <text evidence="3">The sequence shown here is derived from an EMBL/GenBank/DDBJ whole genome shotgun (WGS) entry which is preliminary data.</text>
</comment>
<evidence type="ECO:0000313" key="4">
    <source>
        <dbReference type="Proteomes" id="UP000269157"/>
    </source>
</evidence>
<evidence type="ECO:0000256" key="1">
    <source>
        <dbReference type="SAM" id="Phobius"/>
    </source>
</evidence>
<reference evidence="3 4" key="1">
    <citation type="submission" date="2018-10" db="EMBL/GenBank/DDBJ databases">
        <title>Genomic Encyclopedia of Archaeal and Bacterial Type Strains, Phase II (KMG-II): from individual species to whole genera.</title>
        <authorList>
            <person name="Goeker M."/>
        </authorList>
    </citation>
    <scope>NUCLEOTIDE SEQUENCE [LARGE SCALE GENOMIC DNA]</scope>
    <source>
        <strain evidence="3 4">DSM 29466</strain>
    </source>
</reference>
<feature type="chain" id="PRO_5019715841" evidence="2">
    <location>
        <begin position="22"/>
        <end position="210"/>
    </location>
</feature>
<feature type="transmembrane region" description="Helical" evidence="1">
    <location>
        <begin position="183"/>
        <end position="202"/>
    </location>
</feature>
<dbReference type="Proteomes" id="UP000269157">
    <property type="component" value="Unassembled WGS sequence"/>
</dbReference>
<gene>
    <name evidence="3" type="ORF">BCF46_0437</name>
</gene>
<organism evidence="3 4">
    <name type="scientific">Litoreibacter meonggei</name>
    <dbReference type="NCBI Taxonomy" id="1049199"/>
    <lineage>
        <taxon>Bacteria</taxon>
        <taxon>Pseudomonadati</taxon>
        <taxon>Pseudomonadota</taxon>
        <taxon>Alphaproteobacteria</taxon>
        <taxon>Rhodobacterales</taxon>
        <taxon>Roseobacteraceae</taxon>
        <taxon>Litoreibacter</taxon>
    </lineage>
</organism>
<keyword evidence="4" id="KW-1185">Reference proteome</keyword>
<keyword evidence="1" id="KW-0472">Membrane</keyword>
<accession>A0A497X4R3</accession>
<evidence type="ECO:0000313" key="3">
    <source>
        <dbReference type="EMBL" id="RLJ60239.1"/>
    </source>
</evidence>
<protein>
    <submittedName>
        <fullName evidence="3">Putative secreted protein with PEP-CTERM sorting signal</fullName>
    </submittedName>
</protein>
<feature type="signal peptide" evidence="2">
    <location>
        <begin position="1"/>
        <end position="21"/>
    </location>
</feature>
<keyword evidence="2" id="KW-0732">Signal</keyword>